<organism evidence="2 3">
    <name type="scientific">Aphis glycines</name>
    <name type="common">Soybean aphid</name>
    <dbReference type="NCBI Taxonomy" id="307491"/>
    <lineage>
        <taxon>Eukaryota</taxon>
        <taxon>Metazoa</taxon>
        <taxon>Ecdysozoa</taxon>
        <taxon>Arthropoda</taxon>
        <taxon>Hexapoda</taxon>
        <taxon>Insecta</taxon>
        <taxon>Pterygota</taxon>
        <taxon>Neoptera</taxon>
        <taxon>Paraneoptera</taxon>
        <taxon>Hemiptera</taxon>
        <taxon>Sternorrhyncha</taxon>
        <taxon>Aphidomorpha</taxon>
        <taxon>Aphidoidea</taxon>
        <taxon>Aphididae</taxon>
        <taxon>Aphidini</taxon>
        <taxon>Aphis</taxon>
        <taxon>Aphis</taxon>
    </lineage>
</organism>
<dbReference type="AlphaFoldDB" id="A0A6G0TR25"/>
<proteinExistence type="predicted"/>
<reference evidence="2 3" key="1">
    <citation type="submission" date="2019-08" db="EMBL/GenBank/DDBJ databases">
        <title>The genome of the soybean aphid Biotype 1, its phylome, world population structure and adaptation to the North American continent.</title>
        <authorList>
            <person name="Giordano R."/>
            <person name="Donthu R.K."/>
            <person name="Hernandez A.G."/>
            <person name="Wright C.L."/>
            <person name="Zimin A.V."/>
        </authorList>
    </citation>
    <scope>NUCLEOTIDE SEQUENCE [LARGE SCALE GENOMIC DNA]</scope>
    <source>
        <tissue evidence="2">Whole aphids</tissue>
    </source>
</reference>
<gene>
    <name evidence="2" type="ORF">AGLY_006407</name>
</gene>
<comment type="caution">
    <text evidence="2">The sequence shown here is derived from an EMBL/GenBank/DDBJ whole genome shotgun (WGS) entry which is preliminary data.</text>
</comment>
<dbReference type="EMBL" id="VYZN01000018">
    <property type="protein sequence ID" value="KAE9537384.1"/>
    <property type="molecule type" value="Genomic_DNA"/>
</dbReference>
<evidence type="ECO:0000256" key="1">
    <source>
        <dbReference type="SAM" id="Phobius"/>
    </source>
</evidence>
<protein>
    <submittedName>
        <fullName evidence="2">Uncharacterized protein</fullName>
    </submittedName>
</protein>
<accession>A0A6G0TR25</accession>
<name>A0A6G0TR25_APHGL</name>
<keyword evidence="1" id="KW-0812">Transmembrane</keyword>
<sequence>MISIINTHFMTNFIIYTSTVLLKSQKSKINNICLKDIGLPVQKVQVLCSIAPPNIRREVVARGEKTKQELDLRHSLYGSKLTGSRFKSRKNCLKTTISLSQTSETRQYKLRLIRKGKGYEDRYDKKIKYQISIVSKNNLLSCSKNLHLKHENVSSVLPPDSFLETCKRQKLLIWFFILRENMGSFTIFVYMWFVQNYHTTLTVNTFACTDGACSVRECSHVHHVTIINSNWQSYTGAESVLAVNRKHYIKLHKYYFTTISRSSYNDTKLDVIK</sequence>
<feature type="transmembrane region" description="Helical" evidence="1">
    <location>
        <begin position="171"/>
        <end position="193"/>
    </location>
</feature>
<evidence type="ECO:0000313" key="3">
    <source>
        <dbReference type="Proteomes" id="UP000475862"/>
    </source>
</evidence>
<dbReference type="Proteomes" id="UP000475862">
    <property type="component" value="Unassembled WGS sequence"/>
</dbReference>
<keyword evidence="1" id="KW-0472">Membrane</keyword>
<evidence type="ECO:0000313" key="2">
    <source>
        <dbReference type="EMBL" id="KAE9537384.1"/>
    </source>
</evidence>
<keyword evidence="3" id="KW-1185">Reference proteome</keyword>
<keyword evidence="1" id="KW-1133">Transmembrane helix</keyword>